<evidence type="ECO:0000313" key="2">
    <source>
        <dbReference type="Proteomes" id="UP000596742"/>
    </source>
</evidence>
<evidence type="ECO:0000313" key="1">
    <source>
        <dbReference type="EMBL" id="VDI62132.1"/>
    </source>
</evidence>
<comment type="caution">
    <text evidence="1">The sequence shown here is derived from an EMBL/GenBank/DDBJ whole genome shotgun (WGS) entry which is preliminary data.</text>
</comment>
<gene>
    <name evidence="1" type="ORF">MGAL_10B060875</name>
</gene>
<dbReference type="AlphaFoldDB" id="A0A8B6GCQ2"/>
<name>A0A8B6GCQ2_MYTGA</name>
<protein>
    <submittedName>
        <fullName evidence="1">Uncharacterized protein</fullName>
    </submittedName>
</protein>
<dbReference type="EMBL" id="UYJE01008223">
    <property type="protein sequence ID" value="VDI62132.1"/>
    <property type="molecule type" value="Genomic_DNA"/>
</dbReference>
<sequence length="395" mass="45209">MSTTTREAQELLRLFKCAVDTGADVLVPFAKNALLKSYSGNFESFLQDKKHRIFHIWQSQKLLCCACPPAGSNLKQNSHMDNWIFKKLYSDSGNENKRHIVRSSGKVVQVCLHKYVTQNIGIHELDISALSFLLRNLAILSPNEITALDAITTCRSKICHAYSTNCYHMASLNITWTELENALVELTDPFYKVVIQKQIKYLRKVDLEKEEITELMKNVRDVNAGMEEVRKCVSHNNNAIQNVKEEIGELRANQASSHFEMSEKIKKIEKLIHMVLQINNTTFSVKNEQFEGPSEGEECLVLWQLATPENWKAENIEQLLKKHEDKFKDLPVKIKFVRKGSLMIMTTMSAKVFQDSTVFQSAVKAFLKRMVEVCKINTHVSCVVDVTLHILKSEE</sequence>
<reference evidence="1" key="1">
    <citation type="submission" date="2018-11" db="EMBL/GenBank/DDBJ databases">
        <authorList>
            <person name="Alioto T."/>
            <person name="Alioto T."/>
        </authorList>
    </citation>
    <scope>NUCLEOTIDE SEQUENCE</scope>
</reference>
<accession>A0A8B6GCQ2</accession>
<feature type="non-terminal residue" evidence="1">
    <location>
        <position position="1"/>
    </location>
</feature>
<dbReference type="OrthoDB" id="6129282at2759"/>
<proteinExistence type="predicted"/>
<organism evidence="1 2">
    <name type="scientific">Mytilus galloprovincialis</name>
    <name type="common">Mediterranean mussel</name>
    <dbReference type="NCBI Taxonomy" id="29158"/>
    <lineage>
        <taxon>Eukaryota</taxon>
        <taxon>Metazoa</taxon>
        <taxon>Spiralia</taxon>
        <taxon>Lophotrochozoa</taxon>
        <taxon>Mollusca</taxon>
        <taxon>Bivalvia</taxon>
        <taxon>Autobranchia</taxon>
        <taxon>Pteriomorphia</taxon>
        <taxon>Mytilida</taxon>
        <taxon>Mytiloidea</taxon>
        <taxon>Mytilidae</taxon>
        <taxon>Mytilinae</taxon>
        <taxon>Mytilus</taxon>
    </lineage>
</organism>
<keyword evidence="2" id="KW-1185">Reference proteome</keyword>
<dbReference type="Proteomes" id="UP000596742">
    <property type="component" value="Unassembled WGS sequence"/>
</dbReference>